<dbReference type="SMART" id="SM00032">
    <property type="entry name" value="CCP"/>
    <property type="match status" value="1"/>
</dbReference>
<keyword evidence="2" id="KW-0768">Sushi</keyword>
<protein>
    <recommendedName>
        <fullName evidence="3">Sushi domain-containing protein</fullName>
    </recommendedName>
</protein>
<gene>
    <name evidence="4" type="ORF">L9F63_008890</name>
</gene>
<name>A0AAD7Z4N1_DIPPU</name>
<organism evidence="4 5">
    <name type="scientific">Diploptera punctata</name>
    <name type="common">Pacific beetle cockroach</name>
    <dbReference type="NCBI Taxonomy" id="6984"/>
    <lineage>
        <taxon>Eukaryota</taxon>
        <taxon>Metazoa</taxon>
        <taxon>Ecdysozoa</taxon>
        <taxon>Arthropoda</taxon>
        <taxon>Hexapoda</taxon>
        <taxon>Insecta</taxon>
        <taxon>Pterygota</taxon>
        <taxon>Neoptera</taxon>
        <taxon>Polyneoptera</taxon>
        <taxon>Dictyoptera</taxon>
        <taxon>Blattodea</taxon>
        <taxon>Blaberoidea</taxon>
        <taxon>Blaberidae</taxon>
        <taxon>Diplopterinae</taxon>
        <taxon>Diploptera</taxon>
    </lineage>
</organism>
<sequence length="65" mass="6836">ASVSAICPTLRGPTHGSLSLHLRAAGGPLEAHFYCDEGYRLEGSATAVCVRGEWSHTLPVCTPVE</sequence>
<dbReference type="PROSITE" id="PS50923">
    <property type="entry name" value="SUSHI"/>
    <property type="match status" value="1"/>
</dbReference>
<dbReference type="Gene3D" id="2.10.70.10">
    <property type="entry name" value="Complement Module, domain 1"/>
    <property type="match status" value="1"/>
</dbReference>
<dbReference type="EMBL" id="JASPKZ010010684">
    <property type="protein sequence ID" value="KAJ9573727.1"/>
    <property type="molecule type" value="Genomic_DNA"/>
</dbReference>
<evidence type="ECO:0000259" key="3">
    <source>
        <dbReference type="PROSITE" id="PS50923"/>
    </source>
</evidence>
<reference evidence="4" key="1">
    <citation type="journal article" date="2023" name="IScience">
        <title>Live-bearing cockroach genome reveals convergent evolutionary mechanisms linked to viviparity in insects and beyond.</title>
        <authorList>
            <person name="Fouks B."/>
            <person name="Harrison M.C."/>
            <person name="Mikhailova A.A."/>
            <person name="Marchal E."/>
            <person name="English S."/>
            <person name="Carruthers M."/>
            <person name="Jennings E.C."/>
            <person name="Chiamaka E.L."/>
            <person name="Frigard R.A."/>
            <person name="Pippel M."/>
            <person name="Attardo G.M."/>
            <person name="Benoit J.B."/>
            <person name="Bornberg-Bauer E."/>
            <person name="Tobe S.S."/>
        </authorList>
    </citation>
    <scope>NUCLEOTIDE SEQUENCE</scope>
    <source>
        <strain evidence="4">Stay&amp;Tobe</strain>
    </source>
</reference>
<evidence type="ECO:0000256" key="2">
    <source>
        <dbReference type="PROSITE-ProRule" id="PRU00302"/>
    </source>
</evidence>
<feature type="domain" description="Sushi" evidence="3">
    <location>
        <begin position="5"/>
        <end position="63"/>
    </location>
</feature>
<evidence type="ECO:0000313" key="5">
    <source>
        <dbReference type="Proteomes" id="UP001233999"/>
    </source>
</evidence>
<comment type="caution">
    <text evidence="2">Lacks conserved residue(s) required for the propagation of feature annotation.</text>
</comment>
<feature type="non-terminal residue" evidence="4">
    <location>
        <position position="65"/>
    </location>
</feature>
<feature type="non-terminal residue" evidence="4">
    <location>
        <position position="1"/>
    </location>
</feature>
<keyword evidence="1" id="KW-1015">Disulfide bond</keyword>
<proteinExistence type="predicted"/>
<comment type="caution">
    <text evidence="4">The sequence shown here is derived from an EMBL/GenBank/DDBJ whole genome shotgun (WGS) entry which is preliminary data.</text>
</comment>
<dbReference type="InterPro" id="IPR000436">
    <property type="entry name" value="Sushi_SCR_CCP_dom"/>
</dbReference>
<dbReference type="Pfam" id="PF00084">
    <property type="entry name" value="Sushi"/>
    <property type="match status" value="1"/>
</dbReference>
<dbReference type="AlphaFoldDB" id="A0AAD7Z4N1"/>
<dbReference type="Proteomes" id="UP001233999">
    <property type="component" value="Unassembled WGS sequence"/>
</dbReference>
<dbReference type="InterPro" id="IPR035976">
    <property type="entry name" value="Sushi/SCR/CCP_sf"/>
</dbReference>
<dbReference type="CDD" id="cd00033">
    <property type="entry name" value="CCP"/>
    <property type="match status" value="1"/>
</dbReference>
<keyword evidence="5" id="KW-1185">Reference proteome</keyword>
<evidence type="ECO:0000256" key="1">
    <source>
        <dbReference type="ARBA" id="ARBA00023157"/>
    </source>
</evidence>
<dbReference type="SUPFAM" id="SSF57535">
    <property type="entry name" value="Complement control module/SCR domain"/>
    <property type="match status" value="1"/>
</dbReference>
<evidence type="ECO:0000313" key="4">
    <source>
        <dbReference type="EMBL" id="KAJ9573727.1"/>
    </source>
</evidence>
<accession>A0AAD7Z4N1</accession>
<reference evidence="4" key="2">
    <citation type="submission" date="2023-05" db="EMBL/GenBank/DDBJ databases">
        <authorList>
            <person name="Fouks B."/>
        </authorList>
    </citation>
    <scope>NUCLEOTIDE SEQUENCE</scope>
    <source>
        <strain evidence="4">Stay&amp;Tobe</strain>
        <tissue evidence="4">Testes</tissue>
    </source>
</reference>